<evidence type="ECO:0000313" key="4">
    <source>
        <dbReference type="EMBL" id="KAF9512314.1"/>
    </source>
</evidence>
<protein>
    <recommendedName>
        <fullName evidence="3">C3H1-type domain-containing protein</fullName>
    </recommendedName>
</protein>
<proteinExistence type="predicted"/>
<keyword evidence="1" id="KW-0863">Zinc-finger</keyword>
<dbReference type="InterPro" id="IPR000571">
    <property type="entry name" value="Znf_CCCH"/>
</dbReference>
<sequence>MTTTATYTPMGDDPRARWNTLAKEQNDLFSYTLDRNTALETEISKLKDQIDLLQSGRTVMKEKYLKLENELNRLQEDKNVEVDLLRERQDQVVKSLQQQINDLKGYDPIAMCLIDGDGCIFSPQYLDKGHIGGEQAATRLKQELVRRVGGGATLCTFVLLELHWPSELSRKEAADAKIREMLRVFASVSQVKKIFFGGGHDAGYRAVLNSLRTDGLGDKVVVLDTGDNAKAIVDLDLNLISIPGLFLDKSMKAEPFVRPHEVKASSPLSPLITLSPVLPAAHSTTPTKWDADDQNTYSAKAAIPGTMNIAARTVVFPTLNKPKESQNRPKIDRTKQMTRRMCFFEMKAEPSLIHPLAHPEDPPLCNDYYLTTCHRSVDCPFFHEYDLTEDDIVRLRKDLKTMPCRGAPNSMCLILGAVDVLGWKCAGTVIDDCQPAPCLVASTIGCTFIEPA</sequence>
<keyword evidence="1" id="KW-0862">Zinc</keyword>
<organism evidence="4 5">
    <name type="scientific">Hydnum rufescens UP504</name>
    <dbReference type="NCBI Taxonomy" id="1448309"/>
    <lineage>
        <taxon>Eukaryota</taxon>
        <taxon>Fungi</taxon>
        <taxon>Dikarya</taxon>
        <taxon>Basidiomycota</taxon>
        <taxon>Agaricomycotina</taxon>
        <taxon>Agaricomycetes</taxon>
        <taxon>Cantharellales</taxon>
        <taxon>Hydnaceae</taxon>
        <taxon>Hydnum</taxon>
    </lineage>
</organism>
<accession>A0A9P6AUM4</accession>
<feature type="coiled-coil region" evidence="2">
    <location>
        <begin position="36"/>
        <end position="84"/>
    </location>
</feature>
<dbReference type="Proteomes" id="UP000886523">
    <property type="component" value="Unassembled WGS sequence"/>
</dbReference>
<evidence type="ECO:0000256" key="1">
    <source>
        <dbReference type="PROSITE-ProRule" id="PRU00723"/>
    </source>
</evidence>
<evidence type="ECO:0000259" key="3">
    <source>
        <dbReference type="PROSITE" id="PS50103"/>
    </source>
</evidence>
<name>A0A9P6AUM4_9AGAM</name>
<dbReference type="EMBL" id="MU128988">
    <property type="protein sequence ID" value="KAF9512314.1"/>
    <property type="molecule type" value="Genomic_DNA"/>
</dbReference>
<keyword evidence="1" id="KW-0479">Metal-binding</keyword>
<evidence type="ECO:0000256" key="2">
    <source>
        <dbReference type="SAM" id="Coils"/>
    </source>
</evidence>
<dbReference type="GO" id="GO:0008270">
    <property type="term" value="F:zinc ion binding"/>
    <property type="evidence" value="ECO:0007669"/>
    <property type="project" value="UniProtKB-KW"/>
</dbReference>
<dbReference type="PROSITE" id="PS50103">
    <property type="entry name" value="ZF_C3H1"/>
    <property type="match status" value="1"/>
</dbReference>
<feature type="zinc finger region" description="C3H1-type" evidence="1">
    <location>
        <begin position="359"/>
        <end position="386"/>
    </location>
</feature>
<dbReference type="InterPro" id="IPR057683">
    <property type="entry name" value="DUF7923"/>
</dbReference>
<reference evidence="4" key="1">
    <citation type="journal article" date="2020" name="Nat. Commun.">
        <title>Large-scale genome sequencing of mycorrhizal fungi provides insights into the early evolution of symbiotic traits.</title>
        <authorList>
            <person name="Miyauchi S."/>
            <person name="Kiss E."/>
            <person name="Kuo A."/>
            <person name="Drula E."/>
            <person name="Kohler A."/>
            <person name="Sanchez-Garcia M."/>
            <person name="Morin E."/>
            <person name="Andreopoulos B."/>
            <person name="Barry K.W."/>
            <person name="Bonito G."/>
            <person name="Buee M."/>
            <person name="Carver A."/>
            <person name="Chen C."/>
            <person name="Cichocki N."/>
            <person name="Clum A."/>
            <person name="Culley D."/>
            <person name="Crous P.W."/>
            <person name="Fauchery L."/>
            <person name="Girlanda M."/>
            <person name="Hayes R.D."/>
            <person name="Keri Z."/>
            <person name="LaButti K."/>
            <person name="Lipzen A."/>
            <person name="Lombard V."/>
            <person name="Magnuson J."/>
            <person name="Maillard F."/>
            <person name="Murat C."/>
            <person name="Nolan M."/>
            <person name="Ohm R.A."/>
            <person name="Pangilinan J."/>
            <person name="Pereira M.F."/>
            <person name="Perotto S."/>
            <person name="Peter M."/>
            <person name="Pfister S."/>
            <person name="Riley R."/>
            <person name="Sitrit Y."/>
            <person name="Stielow J.B."/>
            <person name="Szollosi G."/>
            <person name="Zifcakova L."/>
            <person name="Stursova M."/>
            <person name="Spatafora J.W."/>
            <person name="Tedersoo L."/>
            <person name="Vaario L.M."/>
            <person name="Yamada A."/>
            <person name="Yan M."/>
            <person name="Wang P."/>
            <person name="Xu J."/>
            <person name="Bruns T."/>
            <person name="Baldrian P."/>
            <person name="Vilgalys R."/>
            <person name="Dunand C."/>
            <person name="Henrissat B."/>
            <person name="Grigoriev I.V."/>
            <person name="Hibbett D."/>
            <person name="Nagy L.G."/>
            <person name="Martin F.M."/>
        </authorList>
    </citation>
    <scope>NUCLEOTIDE SEQUENCE</scope>
    <source>
        <strain evidence="4">UP504</strain>
    </source>
</reference>
<feature type="domain" description="C3H1-type" evidence="3">
    <location>
        <begin position="359"/>
        <end position="386"/>
    </location>
</feature>
<dbReference type="OrthoDB" id="2270193at2759"/>
<dbReference type="Pfam" id="PF25540">
    <property type="entry name" value="DUF7923"/>
    <property type="match status" value="2"/>
</dbReference>
<gene>
    <name evidence="4" type="ORF">BS47DRAFT_1363221</name>
</gene>
<comment type="caution">
    <text evidence="4">The sequence shown here is derived from an EMBL/GenBank/DDBJ whole genome shotgun (WGS) entry which is preliminary data.</text>
</comment>
<dbReference type="PANTHER" id="PTHR37543">
    <property type="entry name" value="CCCH ZINC FINGER DNA BINDING PROTEIN (AFU_ORTHOLOGUE AFUA_5G12760)"/>
    <property type="match status" value="1"/>
</dbReference>
<dbReference type="AlphaFoldDB" id="A0A9P6AUM4"/>
<keyword evidence="2" id="KW-0175">Coiled coil</keyword>
<keyword evidence="5" id="KW-1185">Reference proteome</keyword>
<dbReference type="PANTHER" id="PTHR37543:SF1">
    <property type="entry name" value="CCCH ZINC FINGER DNA BINDING PROTEIN (AFU_ORTHOLOGUE AFUA_5G12760)"/>
    <property type="match status" value="1"/>
</dbReference>
<evidence type="ECO:0000313" key="5">
    <source>
        <dbReference type="Proteomes" id="UP000886523"/>
    </source>
</evidence>